<reference evidence="3" key="1">
    <citation type="submission" date="2023-12" db="EMBL/GenBank/DDBJ databases">
        <title>Novel species in genus Nocardioides.</title>
        <authorList>
            <person name="Zhou H."/>
        </authorList>
    </citation>
    <scope>NUCLEOTIDE SEQUENCE [LARGE SCALE GENOMIC DNA]</scope>
    <source>
        <strain evidence="3">HM61</strain>
    </source>
</reference>
<organism evidence="2 3">
    <name type="scientific">Nocardioides bizhenqiangii</name>
    <dbReference type="NCBI Taxonomy" id="3095076"/>
    <lineage>
        <taxon>Bacteria</taxon>
        <taxon>Bacillati</taxon>
        <taxon>Actinomycetota</taxon>
        <taxon>Actinomycetes</taxon>
        <taxon>Propionibacteriales</taxon>
        <taxon>Nocardioidaceae</taxon>
        <taxon>Nocardioides</taxon>
    </lineage>
</organism>
<sequence>MSQTTGVPDGPLYLDKAEPDIFAAMSGVSKKIVAAAGEAGISERLLELVNLRISQINGCAYCLDIHHSKAIRLGEDPRRLAVLQDWQETDLFDDTESAALELAECITRIPAPAVRGEVEDVARRVLGDAAYAVVAWAAVNMNAFNRISITSHHPVR</sequence>
<evidence type="ECO:0000259" key="1">
    <source>
        <dbReference type="Pfam" id="PF02627"/>
    </source>
</evidence>
<dbReference type="PANTHER" id="PTHR35446:SF2">
    <property type="entry name" value="CARBOXYMUCONOLACTONE DECARBOXYLASE-LIKE DOMAIN-CONTAINING PROTEIN"/>
    <property type="match status" value="1"/>
</dbReference>
<evidence type="ECO:0000313" key="3">
    <source>
        <dbReference type="Proteomes" id="UP001327225"/>
    </source>
</evidence>
<accession>A0ABZ0ZSN3</accession>
<dbReference type="InterPro" id="IPR003779">
    <property type="entry name" value="CMD-like"/>
</dbReference>
<dbReference type="NCBIfam" id="TIGR00778">
    <property type="entry name" value="ahpD_dom"/>
    <property type="match status" value="1"/>
</dbReference>
<dbReference type="Pfam" id="PF02627">
    <property type="entry name" value="CMD"/>
    <property type="match status" value="1"/>
</dbReference>
<dbReference type="Proteomes" id="UP001327225">
    <property type="component" value="Chromosome"/>
</dbReference>
<dbReference type="InterPro" id="IPR004675">
    <property type="entry name" value="AhpD_core"/>
</dbReference>
<keyword evidence="3" id="KW-1185">Reference proteome</keyword>
<protein>
    <submittedName>
        <fullName evidence="2">Carboxymuconolactone decarboxylase family protein</fullName>
    </submittedName>
</protein>
<dbReference type="EMBL" id="CP141059">
    <property type="protein sequence ID" value="WQQ26513.1"/>
    <property type="molecule type" value="Genomic_DNA"/>
</dbReference>
<gene>
    <name evidence="2" type="ORF">SHK19_21485</name>
</gene>
<dbReference type="Gene3D" id="1.20.1290.10">
    <property type="entry name" value="AhpD-like"/>
    <property type="match status" value="1"/>
</dbReference>
<dbReference type="PANTHER" id="PTHR35446">
    <property type="entry name" value="SI:CH211-175M2.5"/>
    <property type="match status" value="1"/>
</dbReference>
<dbReference type="InterPro" id="IPR029032">
    <property type="entry name" value="AhpD-like"/>
</dbReference>
<feature type="domain" description="Carboxymuconolactone decarboxylase-like" evidence="1">
    <location>
        <begin position="19"/>
        <end position="104"/>
    </location>
</feature>
<proteinExistence type="predicted"/>
<name>A0ABZ0ZSN3_9ACTN</name>
<evidence type="ECO:0000313" key="2">
    <source>
        <dbReference type="EMBL" id="WQQ26513.1"/>
    </source>
</evidence>
<dbReference type="RefSeq" id="WP_322454354.1">
    <property type="nucleotide sequence ID" value="NZ_CP141059.1"/>
</dbReference>
<dbReference type="SUPFAM" id="SSF69118">
    <property type="entry name" value="AhpD-like"/>
    <property type="match status" value="1"/>
</dbReference>